<dbReference type="Proteomes" id="UP000265160">
    <property type="component" value="LG7"/>
</dbReference>
<dbReference type="InterPro" id="IPR018392">
    <property type="entry name" value="LysM"/>
</dbReference>
<comment type="subcellular location">
    <subcellularLocation>
        <location evidence="1">Membrane</location>
        <topology evidence="1">Single-pass membrane protein</topology>
    </subcellularLocation>
</comment>
<dbReference type="SMART" id="SM00257">
    <property type="entry name" value="LysM"/>
    <property type="match status" value="1"/>
</dbReference>
<dbReference type="Gene3D" id="3.10.350.10">
    <property type="entry name" value="LysM domain"/>
    <property type="match status" value="1"/>
</dbReference>
<dbReference type="PROSITE" id="PS51782">
    <property type="entry name" value="LYSM"/>
    <property type="match status" value="1"/>
</dbReference>
<feature type="transmembrane region" description="Helical" evidence="8">
    <location>
        <begin position="234"/>
        <end position="255"/>
    </location>
</feature>
<dbReference type="InterPro" id="IPR045030">
    <property type="entry name" value="LYSM1-4"/>
</dbReference>
<keyword evidence="11" id="KW-1185">Reference proteome</keyword>
<reference evidence="10 11" key="1">
    <citation type="journal article" date="2014" name="Nature">
        <title>The genomic substrate for adaptive radiation in African cichlid fish.</title>
        <authorList>
            <person name="Brawand D."/>
            <person name="Wagner C.E."/>
            <person name="Li Y.I."/>
            <person name="Malinsky M."/>
            <person name="Keller I."/>
            <person name="Fan S."/>
            <person name="Simakov O."/>
            <person name="Ng A.Y."/>
            <person name="Lim Z.W."/>
            <person name="Bezault E."/>
            <person name="Turner-Maier J."/>
            <person name="Johnson J."/>
            <person name="Alcazar R."/>
            <person name="Noh H.J."/>
            <person name="Russell P."/>
            <person name="Aken B."/>
            <person name="Alfoldi J."/>
            <person name="Amemiya C."/>
            <person name="Azzouzi N."/>
            <person name="Baroiller J.F."/>
            <person name="Barloy-Hubler F."/>
            <person name="Berlin A."/>
            <person name="Bloomquist R."/>
            <person name="Carleton K.L."/>
            <person name="Conte M.A."/>
            <person name="D'Cotta H."/>
            <person name="Eshel O."/>
            <person name="Gaffney L."/>
            <person name="Galibert F."/>
            <person name="Gante H.F."/>
            <person name="Gnerre S."/>
            <person name="Greuter L."/>
            <person name="Guyon R."/>
            <person name="Haddad N.S."/>
            <person name="Haerty W."/>
            <person name="Harris R.M."/>
            <person name="Hofmann H.A."/>
            <person name="Hourlier T."/>
            <person name="Hulata G."/>
            <person name="Jaffe D.B."/>
            <person name="Lara M."/>
            <person name="Lee A.P."/>
            <person name="MacCallum I."/>
            <person name="Mwaiko S."/>
            <person name="Nikaido M."/>
            <person name="Nishihara H."/>
            <person name="Ozouf-Costaz C."/>
            <person name="Penman D.J."/>
            <person name="Przybylski D."/>
            <person name="Rakotomanga M."/>
            <person name="Renn S.C.P."/>
            <person name="Ribeiro F.J."/>
            <person name="Ron M."/>
            <person name="Salzburger W."/>
            <person name="Sanchez-Pulido L."/>
            <person name="Santos M.E."/>
            <person name="Searle S."/>
            <person name="Sharpe T."/>
            <person name="Swofford R."/>
            <person name="Tan F.J."/>
            <person name="Williams L."/>
            <person name="Young S."/>
            <person name="Yin S."/>
            <person name="Okada N."/>
            <person name="Kocher T.D."/>
            <person name="Miska E.A."/>
            <person name="Lander E.S."/>
            <person name="Venkatesh B."/>
            <person name="Fernald R.D."/>
            <person name="Meyer A."/>
            <person name="Ponting C.P."/>
            <person name="Streelman J.T."/>
            <person name="Lindblad-Toh K."/>
            <person name="Seehausen O."/>
            <person name="Di Palma F."/>
        </authorList>
    </citation>
    <scope>NUCLEOTIDE SEQUENCE</scope>
</reference>
<evidence type="ECO:0000256" key="7">
    <source>
        <dbReference type="SAM" id="MobiDB-lite"/>
    </source>
</evidence>
<reference evidence="10" key="2">
    <citation type="submission" date="2025-08" db="UniProtKB">
        <authorList>
            <consortium name="Ensembl"/>
        </authorList>
    </citation>
    <scope>IDENTIFICATION</scope>
</reference>
<protein>
    <recommendedName>
        <fullName evidence="6">LysM and putative peptidoglycan-binding domain-containing protein 4</fullName>
    </recommendedName>
</protein>
<evidence type="ECO:0000256" key="5">
    <source>
        <dbReference type="ARBA" id="ARBA00023180"/>
    </source>
</evidence>
<dbReference type="InterPro" id="IPR036779">
    <property type="entry name" value="LysM_dom_sf"/>
</dbReference>
<dbReference type="Ensembl" id="ENSMZET00005029501.1">
    <property type="protein sequence ID" value="ENSMZEP00005028596.1"/>
    <property type="gene ID" value="ENSMZEG00005021324.1"/>
</dbReference>
<evidence type="ECO:0000256" key="1">
    <source>
        <dbReference type="ARBA" id="ARBA00004167"/>
    </source>
</evidence>
<dbReference type="PANTHER" id="PTHR20932:SF7">
    <property type="entry name" value="AND PUTATIVE PEPTIDOGLYCAN-BINDING DOMAIN-CONTAINING PROTEIN 4-RELATED"/>
    <property type="match status" value="1"/>
</dbReference>
<evidence type="ECO:0000256" key="3">
    <source>
        <dbReference type="ARBA" id="ARBA00022989"/>
    </source>
</evidence>
<reference evidence="10" key="3">
    <citation type="submission" date="2025-09" db="UniProtKB">
        <authorList>
            <consortium name="Ensembl"/>
        </authorList>
    </citation>
    <scope>IDENTIFICATION</scope>
</reference>
<evidence type="ECO:0000259" key="9">
    <source>
        <dbReference type="PROSITE" id="PS51782"/>
    </source>
</evidence>
<evidence type="ECO:0000313" key="11">
    <source>
        <dbReference type="Proteomes" id="UP000265160"/>
    </source>
</evidence>
<name>A0A3P9D3B4_9CICH</name>
<dbReference type="CDD" id="cd00118">
    <property type="entry name" value="LysM"/>
    <property type="match status" value="1"/>
</dbReference>
<keyword evidence="4 8" id="KW-0472">Membrane</keyword>
<sequence>MASSERPIAPSSGKMRYHHYGWCLIMWRGENGPRAFQAPVDVHASADGQVYMFRRKTNECAASSDDEELGVMELRPRDFQDQEDRLKNVPLLVREVLADDNLSKLALQYGCKVADIKRVNNLMQEQDLFALKFIKIPVQQHSFLTETFSNPSDPQEEMPNASQTPVEPQNKARAQPHIQEATDFLMEVDNDINKLIQTTTDRDEEFLDNSQKQQHFGLKGQRRTSYGADWGINWWNAVVAMLLIGIVLPLFYIIYKTKGALQPKNTSVMPQG</sequence>
<dbReference type="STRING" id="106582.ENSMZEP00005028596"/>
<evidence type="ECO:0000313" key="10">
    <source>
        <dbReference type="Ensembl" id="ENSMZEP00005028596.1"/>
    </source>
</evidence>
<dbReference type="AlphaFoldDB" id="A0A3P9D3B4"/>
<keyword evidence="3 8" id="KW-1133">Transmembrane helix</keyword>
<dbReference type="GO" id="GO:0016020">
    <property type="term" value="C:membrane"/>
    <property type="evidence" value="ECO:0007669"/>
    <property type="project" value="UniProtKB-SubCell"/>
</dbReference>
<organism evidence="10 11">
    <name type="scientific">Maylandia zebra</name>
    <name type="common">zebra mbuna</name>
    <dbReference type="NCBI Taxonomy" id="106582"/>
    <lineage>
        <taxon>Eukaryota</taxon>
        <taxon>Metazoa</taxon>
        <taxon>Chordata</taxon>
        <taxon>Craniata</taxon>
        <taxon>Vertebrata</taxon>
        <taxon>Euteleostomi</taxon>
        <taxon>Actinopterygii</taxon>
        <taxon>Neopterygii</taxon>
        <taxon>Teleostei</taxon>
        <taxon>Neoteleostei</taxon>
        <taxon>Acanthomorphata</taxon>
        <taxon>Ovalentaria</taxon>
        <taxon>Cichlomorphae</taxon>
        <taxon>Cichliformes</taxon>
        <taxon>Cichlidae</taxon>
        <taxon>African cichlids</taxon>
        <taxon>Pseudocrenilabrinae</taxon>
        <taxon>Haplochromini</taxon>
        <taxon>Maylandia</taxon>
        <taxon>Maylandia zebra complex</taxon>
    </lineage>
</organism>
<keyword evidence="5" id="KW-0325">Glycoprotein</keyword>
<dbReference type="PANTHER" id="PTHR20932">
    <property type="entry name" value="LYSM AND PUTATIVE PEPTIDOGLYCAN-BINDING DOMAIN-CONTAINING PROTEIN"/>
    <property type="match status" value="1"/>
</dbReference>
<evidence type="ECO:0000256" key="4">
    <source>
        <dbReference type="ARBA" id="ARBA00023136"/>
    </source>
</evidence>
<evidence type="ECO:0000256" key="8">
    <source>
        <dbReference type="SAM" id="Phobius"/>
    </source>
</evidence>
<feature type="domain" description="LysM" evidence="9">
    <location>
        <begin position="92"/>
        <end position="136"/>
    </location>
</feature>
<dbReference type="GeneTree" id="ENSGT00940000160583"/>
<evidence type="ECO:0000256" key="6">
    <source>
        <dbReference type="ARBA" id="ARBA00040995"/>
    </source>
</evidence>
<accession>A0A3P9D3B4</accession>
<keyword evidence="2 8" id="KW-0812">Transmembrane</keyword>
<feature type="region of interest" description="Disordered" evidence="7">
    <location>
        <begin position="146"/>
        <end position="170"/>
    </location>
</feature>
<evidence type="ECO:0000256" key="2">
    <source>
        <dbReference type="ARBA" id="ARBA00022692"/>
    </source>
</evidence>
<proteinExistence type="predicted"/>